<gene>
    <name evidence="2" type="ORF">SAMN02745189_01574</name>
</gene>
<reference evidence="2 3" key="1">
    <citation type="submission" date="2016-11" db="EMBL/GenBank/DDBJ databases">
        <authorList>
            <person name="Jaros S."/>
            <person name="Januszkiewicz K."/>
            <person name="Wedrychowicz H."/>
        </authorList>
    </citation>
    <scope>NUCLEOTIDE SEQUENCE [LARGE SCALE GENOMIC DNA]</scope>
    <source>
        <strain evidence="2 3">DSM 16010</strain>
    </source>
</reference>
<accession>A0A1M7G475</accession>
<sequence length="524" mass="57716">MTYFKLLAKQVRMRVIVWLAILCGMSIGFAPVFGGLYSTEEELRSIEMTLDNPAMIALVGPIPDAAYTTAISFSHQMFLFMALVHGIFGILIANAVSRKAEDDGLTEYLVSGGVKKSTLYFNQVMLGVLINALAGVINYAGLSLMNLESFNNEGNLLYSAGLALFGMLFYMLTIFVGTLVSSADFTFGISLGALVIMFLYRAVTDVADMAYSVISPYNWLSRMYPYAEDNFVWLLPFLSIIVFAAAGWFLFANRDIGGAYLKARGRKRTRKIRTYPGLALRSMRTMIISWLAGLFVIGLTYGAIFGDLETMISENEMLSAAVEAGAIDDPVLFFINMILIITTVIATIPGVMIIGRILREEDSARLEVVNTGTLERRFSRSLVLLTHWGISLIVALLGMVLTTLGMYLASMNVDDIGIGPGDYMLASVNYFSVIAAAIGLGALLLGLSKGLFKVIWLYVGYMFFVAYLGNLVELHDAFHMLTPFHYVENVPINDMDWLAFAGVSVVSVLLFIAGMLLYRRRDLG</sequence>
<feature type="transmembrane region" description="Helical" evidence="1">
    <location>
        <begin position="497"/>
        <end position="518"/>
    </location>
</feature>
<dbReference type="EMBL" id="FRCF01000005">
    <property type="protein sequence ID" value="SHM11174.1"/>
    <property type="molecule type" value="Genomic_DNA"/>
</dbReference>
<feature type="transmembrane region" description="Helical" evidence="1">
    <location>
        <begin position="231"/>
        <end position="252"/>
    </location>
</feature>
<evidence type="ECO:0000313" key="3">
    <source>
        <dbReference type="Proteomes" id="UP000184206"/>
    </source>
</evidence>
<name>A0A1M7G475_9BACL</name>
<feature type="transmembrane region" description="Helical" evidence="1">
    <location>
        <begin position="157"/>
        <end position="178"/>
    </location>
</feature>
<protein>
    <submittedName>
        <fullName evidence="2">ABC-2 type transport system permease protein</fullName>
    </submittedName>
</protein>
<feature type="transmembrane region" description="Helical" evidence="1">
    <location>
        <begin position="77"/>
        <end position="97"/>
    </location>
</feature>
<dbReference type="OrthoDB" id="2014935at2"/>
<evidence type="ECO:0000313" key="2">
    <source>
        <dbReference type="EMBL" id="SHM11174.1"/>
    </source>
</evidence>
<feature type="transmembrane region" description="Helical" evidence="1">
    <location>
        <begin position="15"/>
        <end position="37"/>
    </location>
</feature>
<dbReference type="RefSeq" id="WP_072710025.1">
    <property type="nucleotide sequence ID" value="NZ_FRCF01000005.1"/>
</dbReference>
<feature type="transmembrane region" description="Helical" evidence="1">
    <location>
        <begin position="382"/>
        <end position="408"/>
    </location>
</feature>
<dbReference type="Proteomes" id="UP000184206">
    <property type="component" value="Unassembled WGS sequence"/>
</dbReference>
<organism evidence="2 3">
    <name type="scientific">Lacicoccus alkaliphilus DSM 16010</name>
    <dbReference type="NCBI Taxonomy" id="1123231"/>
    <lineage>
        <taxon>Bacteria</taxon>
        <taxon>Bacillati</taxon>
        <taxon>Bacillota</taxon>
        <taxon>Bacilli</taxon>
        <taxon>Bacillales</taxon>
        <taxon>Salinicoccaceae</taxon>
        <taxon>Lacicoccus</taxon>
    </lineage>
</organism>
<feature type="transmembrane region" description="Helical" evidence="1">
    <location>
        <begin position="287"/>
        <end position="306"/>
    </location>
</feature>
<feature type="transmembrane region" description="Helical" evidence="1">
    <location>
        <begin position="454"/>
        <end position="472"/>
    </location>
</feature>
<proteinExistence type="predicted"/>
<dbReference type="AlphaFoldDB" id="A0A1M7G475"/>
<keyword evidence="3" id="KW-1185">Reference proteome</keyword>
<evidence type="ECO:0000256" key="1">
    <source>
        <dbReference type="SAM" id="Phobius"/>
    </source>
</evidence>
<feature type="transmembrane region" description="Helical" evidence="1">
    <location>
        <begin position="118"/>
        <end position="137"/>
    </location>
</feature>
<feature type="transmembrane region" description="Helical" evidence="1">
    <location>
        <begin position="428"/>
        <end position="447"/>
    </location>
</feature>
<feature type="transmembrane region" description="Helical" evidence="1">
    <location>
        <begin position="331"/>
        <end position="355"/>
    </location>
</feature>
<keyword evidence="1" id="KW-0472">Membrane</keyword>
<feature type="transmembrane region" description="Helical" evidence="1">
    <location>
        <begin position="185"/>
        <end position="203"/>
    </location>
</feature>
<keyword evidence="1" id="KW-1133">Transmembrane helix</keyword>
<dbReference type="STRING" id="1123231.SAMN02745189_01574"/>
<keyword evidence="1" id="KW-0812">Transmembrane</keyword>